<comment type="caution">
    <text evidence="3">The sequence shown here is derived from an EMBL/GenBank/DDBJ whole genome shotgun (WGS) entry which is preliminary data.</text>
</comment>
<feature type="transmembrane region" description="Helical" evidence="2">
    <location>
        <begin position="313"/>
        <end position="334"/>
    </location>
</feature>
<feature type="transmembrane region" description="Helical" evidence="2">
    <location>
        <begin position="88"/>
        <end position="109"/>
    </location>
</feature>
<evidence type="ECO:0000313" key="4">
    <source>
        <dbReference type="Proteomes" id="UP001183410"/>
    </source>
</evidence>
<dbReference type="Proteomes" id="UP001183410">
    <property type="component" value="Unassembled WGS sequence"/>
</dbReference>
<sequence length="339" mass="35197">MSTPPPPQQSPQPPAAPPAQQAFGQQAPPAQQPFAQQPPAQQAPGQQAPGQPAFAGGGYSSPIPVVKTHLGHALASEWTKIRTVRSTMWTLALTLVLTVGIGLAFAAALSSDDYTGMPLLAGGYFGLMFSQICVITLGVLVVTSEFATGMIRTTFTACPQRPRVLLAKALVFFGLAFTVTLVATSLTALIHSSMLGGQTVPDWDWDDPIMEGSVENGELIASSGHWMGATVGASLYVALLGLMALAVGTLLRHSAGAITFMLGVVLVPLLAAMFMVGEALSGLRDALIEYSPLNGLASLFRIPMIGEEPTTGWGMLGLLAAVTAALLAAAFARLTTTDV</sequence>
<feature type="compositionally biased region" description="Pro residues" evidence="1">
    <location>
        <begin position="1"/>
        <end position="17"/>
    </location>
</feature>
<feature type="transmembrane region" description="Helical" evidence="2">
    <location>
        <begin position="121"/>
        <end position="143"/>
    </location>
</feature>
<gene>
    <name evidence="3" type="ORF">RM844_00055</name>
</gene>
<evidence type="ECO:0000256" key="2">
    <source>
        <dbReference type="SAM" id="Phobius"/>
    </source>
</evidence>
<keyword evidence="2" id="KW-0812">Transmembrane</keyword>
<keyword evidence="2" id="KW-0472">Membrane</keyword>
<keyword evidence="2" id="KW-1133">Transmembrane helix</keyword>
<feature type="region of interest" description="Disordered" evidence="1">
    <location>
        <begin position="1"/>
        <end position="54"/>
    </location>
</feature>
<keyword evidence="4" id="KW-1185">Reference proteome</keyword>
<reference evidence="4" key="1">
    <citation type="submission" date="2023-07" db="EMBL/GenBank/DDBJ databases">
        <title>30 novel species of actinomycetes from the DSMZ collection.</title>
        <authorList>
            <person name="Nouioui I."/>
        </authorList>
    </citation>
    <scope>NUCLEOTIDE SEQUENCE [LARGE SCALE GENOMIC DNA]</scope>
    <source>
        <strain evidence="4">DSM 44915</strain>
    </source>
</reference>
<proteinExistence type="predicted"/>
<feature type="transmembrane region" description="Helical" evidence="2">
    <location>
        <begin position="164"/>
        <end position="190"/>
    </location>
</feature>
<name>A0ABU2JI57_9ACTN</name>
<feature type="compositionally biased region" description="Low complexity" evidence="1">
    <location>
        <begin position="18"/>
        <end position="54"/>
    </location>
</feature>
<feature type="transmembrane region" description="Helical" evidence="2">
    <location>
        <begin position="226"/>
        <end position="251"/>
    </location>
</feature>
<organism evidence="3 4">
    <name type="scientific">Streptomyces chisholmiae</name>
    <dbReference type="NCBI Taxonomy" id="3075540"/>
    <lineage>
        <taxon>Bacteria</taxon>
        <taxon>Bacillati</taxon>
        <taxon>Actinomycetota</taxon>
        <taxon>Actinomycetes</taxon>
        <taxon>Kitasatosporales</taxon>
        <taxon>Streptomycetaceae</taxon>
        <taxon>Streptomyces</taxon>
    </lineage>
</organism>
<dbReference type="EMBL" id="JAVREO010000001">
    <property type="protein sequence ID" value="MDT0264676.1"/>
    <property type="molecule type" value="Genomic_DNA"/>
</dbReference>
<dbReference type="RefSeq" id="WP_311663185.1">
    <property type="nucleotide sequence ID" value="NZ_JAVREO010000001.1"/>
</dbReference>
<protein>
    <submittedName>
        <fullName evidence="3">ABC transporter permease</fullName>
    </submittedName>
</protein>
<feature type="transmembrane region" description="Helical" evidence="2">
    <location>
        <begin position="258"/>
        <end position="277"/>
    </location>
</feature>
<accession>A0ABU2JI57</accession>
<evidence type="ECO:0000313" key="3">
    <source>
        <dbReference type="EMBL" id="MDT0264676.1"/>
    </source>
</evidence>
<evidence type="ECO:0000256" key="1">
    <source>
        <dbReference type="SAM" id="MobiDB-lite"/>
    </source>
</evidence>